<protein>
    <submittedName>
        <fullName evidence="2">Uncharacterized protein</fullName>
    </submittedName>
</protein>
<feature type="compositionally biased region" description="Polar residues" evidence="1">
    <location>
        <begin position="113"/>
        <end position="125"/>
    </location>
</feature>
<feature type="compositionally biased region" description="Basic and acidic residues" evidence="1">
    <location>
        <begin position="582"/>
        <end position="599"/>
    </location>
</feature>
<feature type="compositionally biased region" description="Pro residues" evidence="1">
    <location>
        <begin position="142"/>
        <end position="203"/>
    </location>
</feature>
<feature type="compositionally biased region" description="Basic and acidic residues" evidence="1">
    <location>
        <begin position="309"/>
        <end position="334"/>
    </location>
</feature>
<gene>
    <name evidence="2" type="ORF">J437_LFUL016332</name>
</gene>
<feature type="compositionally biased region" description="Pro residues" evidence="1">
    <location>
        <begin position="126"/>
        <end position="135"/>
    </location>
</feature>
<feature type="non-terminal residue" evidence="2">
    <location>
        <position position="1"/>
    </location>
</feature>
<reference evidence="2" key="1">
    <citation type="submission" date="2013-04" db="EMBL/GenBank/DDBJ databases">
        <authorList>
            <person name="Qu J."/>
            <person name="Murali S.C."/>
            <person name="Bandaranaike D."/>
            <person name="Bellair M."/>
            <person name="Blankenburg K."/>
            <person name="Chao H."/>
            <person name="Dinh H."/>
            <person name="Doddapaneni H."/>
            <person name="Downs B."/>
            <person name="Dugan-Rocha S."/>
            <person name="Elkadiri S."/>
            <person name="Gnanaolivu R.D."/>
            <person name="Hernandez B."/>
            <person name="Javaid M."/>
            <person name="Jayaseelan J.C."/>
            <person name="Lee S."/>
            <person name="Li M."/>
            <person name="Ming W."/>
            <person name="Munidasa M."/>
            <person name="Muniz J."/>
            <person name="Nguyen L."/>
            <person name="Ongeri F."/>
            <person name="Osuji N."/>
            <person name="Pu L.-L."/>
            <person name="Puazo M."/>
            <person name="Qu C."/>
            <person name="Quiroz J."/>
            <person name="Raj R."/>
            <person name="Weissenberger G."/>
            <person name="Xin Y."/>
            <person name="Zou X."/>
            <person name="Han Y."/>
            <person name="Richards S."/>
            <person name="Worley K."/>
            <person name="Muzny D."/>
            <person name="Gibbs R."/>
        </authorList>
    </citation>
    <scope>NUCLEOTIDE SEQUENCE</scope>
    <source>
        <strain evidence="2">Sampled in the wild</strain>
    </source>
</reference>
<evidence type="ECO:0000256" key="1">
    <source>
        <dbReference type="SAM" id="MobiDB-lite"/>
    </source>
</evidence>
<feature type="region of interest" description="Disordered" evidence="1">
    <location>
        <begin position="95"/>
        <end position="354"/>
    </location>
</feature>
<feature type="region of interest" description="Disordered" evidence="1">
    <location>
        <begin position="370"/>
        <end position="631"/>
    </location>
</feature>
<organism evidence="2 3">
    <name type="scientific">Ladona fulva</name>
    <name type="common">Scarce chaser dragonfly</name>
    <name type="synonym">Libellula fulva</name>
    <dbReference type="NCBI Taxonomy" id="123851"/>
    <lineage>
        <taxon>Eukaryota</taxon>
        <taxon>Metazoa</taxon>
        <taxon>Ecdysozoa</taxon>
        <taxon>Arthropoda</taxon>
        <taxon>Hexapoda</taxon>
        <taxon>Insecta</taxon>
        <taxon>Pterygota</taxon>
        <taxon>Palaeoptera</taxon>
        <taxon>Odonata</taxon>
        <taxon>Epiprocta</taxon>
        <taxon>Anisoptera</taxon>
        <taxon>Libelluloidea</taxon>
        <taxon>Libellulidae</taxon>
        <taxon>Ladona</taxon>
    </lineage>
</organism>
<feature type="compositionally biased region" description="Polar residues" evidence="1">
    <location>
        <begin position="780"/>
        <end position="795"/>
    </location>
</feature>
<feature type="compositionally biased region" description="Low complexity" evidence="1">
    <location>
        <begin position="204"/>
        <end position="239"/>
    </location>
</feature>
<feature type="region of interest" description="Disordered" evidence="1">
    <location>
        <begin position="681"/>
        <end position="861"/>
    </location>
</feature>
<dbReference type="AlphaFoldDB" id="A0A8K0KN19"/>
<evidence type="ECO:0000313" key="3">
    <source>
        <dbReference type="Proteomes" id="UP000792457"/>
    </source>
</evidence>
<proteinExistence type="predicted"/>
<reference evidence="2" key="2">
    <citation type="submission" date="2017-10" db="EMBL/GenBank/DDBJ databases">
        <title>Ladona fulva Genome sequencing and assembly.</title>
        <authorList>
            <person name="Murali S."/>
            <person name="Richards S."/>
            <person name="Bandaranaike D."/>
            <person name="Bellair M."/>
            <person name="Blankenburg K."/>
            <person name="Chao H."/>
            <person name="Dinh H."/>
            <person name="Doddapaneni H."/>
            <person name="Dugan-Rocha S."/>
            <person name="Elkadiri S."/>
            <person name="Gnanaolivu R."/>
            <person name="Hernandez B."/>
            <person name="Skinner E."/>
            <person name="Javaid M."/>
            <person name="Lee S."/>
            <person name="Li M."/>
            <person name="Ming W."/>
            <person name="Munidasa M."/>
            <person name="Muniz J."/>
            <person name="Nguyen L."/>
            <person name="Hughes D."/>
            <person name="Osuji N."/>
            <person name="Pu L.-L."/>
            <person name="Puazo M."/>
            <person name="Qu C."/>
            <person name="Quiroz J."/>
            <person name="Raj R."/>
            <person name="Weissenberger G."/>
            <person name="Xin Y."/>
            <person name="Zou X."/>
            <person name="Han Y."/>
            <person name="Worley K."/>
            <person name="Muzny D."/>
            <person name="Gibbs R."/>
        </authorList>
    </citation>
    <scope>NUCLEOTIDE SEQUENCE</scope>
    <source>
        <strain evidence="2">Sampled in the wild</strain>
    </source>
</reference>
<feature type="compositionally biased region" description="Polar residues" evidence="1">
    <location>
        <begin position="386"/>
        <end position="395"/>
    </location>
</feature>
<name>A0A8K0KN19_LADFU</name>
<comment type="caution">
    <text evidence="2">The sequence shown here is derived from an EMBL/GenBank/DDBJ whole genome shotgun (WGS) entry which is preliminary data.</text>
</comment>
<accession>A0A8K0KN19</accession>
<dbReference type="EMBL" id="KZ309055">
    <property type="protein sequence ID" value="KAG8236640.1"/>
    <property type="molecule type" value="Genomic_DNA"/>
</dbReference>
<keyword evidence="3" id="KW-1185">Reference proteome</keyword>
<dbReference type="OrthoDB" id="513595at2759"/>
<evidence type="ECO:0000313" key="2">
    <source>
        <dbReference type="EMBL" id="KAG8236640.1"/>
    </source>
</evidence>
<sequence>MQSWNQWGVPGGAYNYQTAPSASSTIGSDLQGYGSSNYQYYSNTGTQDAAQANVTNYNQQQQYTIQQQQQWQQWTQWQQQFQQWQQQYGDKYQQAVGGLPGSAPLPPSTTTAQNGQTSAATFNPSVQPPLPPLPPSEKVVNPPLPVDPPLPTTQPPPPPSTQAPPPATQPPINVPPSPTQLPLPQQPPPLMNTSQPPPPPPSMHPQGLHHQGYSQGQMYQGSQASYFSGSYDSSGPSDSNQGGYYGRPEDGYPPMHQYHGPPYSGGHSEGFGGSGAGRKRPGAAGDAPYDNASDVGGKKMRMDVPPPLMEKRAEGEEGWNHWSKDDGGRGRMDVMQESQQGDADKQGSAGKNQYREYEAKWESWREQLLQRREQMKKKRENGKNLLPSSESSRNRISPFPKNLPPLIEKSPEALQGEGRWGPPVEGPSCQPSSCPEEDNHQEQVGSSKDKEVSEYPAREDSSKGKIDDTEPNKLGLLSSINSENGIPGLDLVTEKTHSNEQEDFRSRGDVRHDDVKEGGWDPVKDQDERQEPWFRREDKPGGFGLQRDKEKAPLLPIPSERREDGKKPWQNVSQNEPGMFNQHDKPLHTGRPDAEEGKKMWQNQQPRGPHGIFGGPMMQSPAKGQMDSDMRTEDNKMWKGELPDLFLPPPDLRNRHIERDVREDDGKQWQQDVFGGMSAAGRAMDSDMRTSNDRIWPNQPRGPRDQFGIPEMCPPGGREVDSDDQTGPWPSHDRGPMDMYGPSDMRQGSGRIDVRNELNKPWQGRGPPEMFSGGMRTGNDGPQQQNFKSGPQGMNKQPPFMDHSRFPHGDMRHQMPSDPKHPHSDYDLEDPKNVYGQGRGEWGNEEDYGRPQWRDEPPRNK</sequence>
<feature type="compositionally biased region" description="Basic and acidic residues" evidence="1">
    <location>
        <begin position="492"/>
        <end position="552"/>
    </location>
</feature>
<feature type="compositionally biased region" description="Basic and acidic residues" evidence="1">
    <location>
        <begin position="802"/>
        <end position="832"/>
    </location>
</feature>
<dbReference type="Proteomes" id="UP000792457">
    <property type="component" value="Unassembled WGS sequence"/>
</dbReference>
<feature type="compositionally biased region" description="Basic and acidic residues" evidence="1">
    <location>
        <begin position="847"/>
        <end position="861"/>
    </location>
</feature>
<feature type="compositionally biased region" description="Basic and acidic residues" evidence="1">
    <location>
        <begin position="437"/>
        <end position="471"/>
    </location>
</feature>
<feature type="compositionally biased region" description="Gly residues" evidence="1">
    <location>
        <begin position="267"/>
        <end position="276"/>
    </location>
</feature>